<evidence type="ECO:0000256" key="1">
    <source>
        <dbReference type="ARBA" id="ARBA00006926"/>
    </source>
</evidence>
<accession>A0A1H0FUR6</accession>
<evidence type="ECO:0000256" key="2">
    <source>
        <dbReference type="ARBA" id="ARBA00022559"/>
    </source>
</evidence>
<dbReference type="PRINTS" id="PR01011">
    <property type="entry name" value="GLUTPROXDASE"/>
</dbReference>
<dbReference type="EMBL" id="FNHS01000013">
    <property type="protein sequence ID" value="SDN98324.1"/>
    <property type="molecule type" value="Genomic_DNA"/>
</dbReference>
<dbReference type="InterPro" id="IPR029760">
    <property type="entry name" value="GPX_CS"/>
</dbReference>
<dbReference type="GO" id="GO:0004601">
    <property type="term" value="F:peroxidase activity"/>
    <property type="evidence" value="ECO:0007669"/>
    <property type="project" value="UniProtKB-KW"/>
</dbReference>
<dbReference type="Proteomes" id="UP000198704">
    <property type="component" value="Unassembled WGS sequence"/>
</dbReference>
<dbReference type="RefSeq" id="WP_091719110.1">
    <property type="nucleotide sequence ID" value="NZ_FNHS01000013.1"/>
</dbReference>
<organism evidence="7 8">
    <name type="scientific">Methylobacterium phyllostachyos</name>
    <dbReference type="NCBI Taxonomy" id="582672"/>
    <lineage>
        <taxon>Bacteria</taxon>
        <taxon>Pseudomonadati</taxon>
        <taxon>Pseudomonadota</taxon>
        <taxon>Alphaproteobacteria</taxon>
        <taxon>Hyphomicrobiales</taxon>
        <taxon>Methylobacteriaceae</taxon>
        <taxon>Methylobacterium</taxon>
    </lineage>
</organism>
<dbReference type="OrthoDB" id="9785502at2"/>
<dbReference type="PROSITE" id="PS51352">
    <property type="entry name" value="THIOREDOXIN_2"/>
    <property type="match status" value="1"/>
</dbReference>
<evidence type="ECO:0000256" key="4">
    <source>
        <dbReference type="PIRSR" id="PIRSR000303-1"/>
    </source>
</evidence>
<dbReference type="InterPro" id="IPR013766">
    <property type="entry name" value="Thioredoxin_domain"/>
</dbReference>
<dbReference type="PIRSF" id="PIRSF000303">
    <property type="entry name" value="Glutathion_perox"/>
    <property type="match status" value="1"/>
</dbReference>
<keyword evidence="8" id="KW-1185">Reference proteome</keyword>
<dbReference type="PANTHER" id="PTHR11592">
    <property type="entry name" value="GLUTATHIONE PEROXIDASE"/>
    <property type="match status" value="1"/>
</dbReference>
<sequence>MTTAHDFSVTAADGTPYPLAQHRGQVLLIVNTASRCGFTPQYDGLEALWRTYRDAGLTILGFPCNQFGAQEPGDAAEIARFCSLNHAVSFPVLAKVAVNGPNAEPLYAYLTRAKPGLFGTRAVKWNFTKFLVGRDGRVIARYAPATKPADLESDLKTALSATA</sequence>
<evidence type="ECO:0000256" key="3">
    <source>
        <dbReference type="ARBA" id="ARBA00023002"/>
    </source>
</evidence>
<feature type="active site" evidence="4">
    <location>
        <position position="36"/>
    </location>
</feature>
<dbReference type="Pfam" id="PF00255">
    <property type="entry name" value="GSHPx"/>
    <property type="match status" value="1"/>
</dbReference>
<dbReference type="PANTHER" id="PTHR11592:SF78">
    <property type="entry name" value="GLUTATHIONE PEROXIDASE"/>
    <property type="match status" value="1"/>
</dbReference>
<dbReference type="PROSITE" id="PS00460">
    <property type="entry name" value="GLUTATHIONE_PEROXID_1"/>
    <property type="match status" value="1"/>
</dbReference>
<dbReference type="InterPro" id="IPR036249">
    <property type="entry name" value="Thioredoxin-like_sf"/>
</dbReference>
<feature type="domain" description="Thioredoxin" evidence="6">
    <location>
        <begin position="1"/>
        <end position="160"/>
    </location>
</feature>
<gene>
    <name evidence="7" type="ORF">SAMN05216360_113105</name>
</gene>
<evidence type="ECO:0000313" key="7">
    <source>
        <dbReference type="EMBL" id="SDN98324.1"/>
    </source>
</evidence>
<name>A0A1H0FUR6_9HYPH</name>
<keyword evidence="3 5" id="KW-0560">Oxidoreductase</keyword>
<keyword evidence="2 5" id="KW-0575">Peroxidase</keyword>
<reference evidence="8" key="1">
    <citation type="submission" date="2016-10" db="EMBL/GenBank/DDBJ databases">
        <authorList>
            <person name="Varghese N."/>
            <person name="Submissions S."/>
        </authorList>
    </citation>
    <scope>NUCLEOTIDE SEQUENCE [LARGE SCALE GENOMIC DNA]</scope>
    <source>
        <strain evidence="8">BL47</strain>
    </source>
</reference>
<dbReference type="InterPro" id="IPR029759">
    <property type="entry name" value="GPX_AS"/>
</dbReference>
<evidence type="ECO:0000256" key="5">
    <source>
        <dbReference type="RuleBase" id="RU000499"/>
    </source>
</evidence>
<comment type="similarity">
    <text evidence="1 5">Belongs to the glutathione peroxidase family.</text>
</comment>
<dbReference type="Gene3D" id="3.40.30.10">
    <property type="entry name" value="Glutaredoxin"/>
    <property type="match status" value="1"/>
</dbReference>
<dbReference type="AlphaFoldDB" id="A0A1H0FUR6"/>
<proteinExistence type="inferred from homology"/>
<dbReference type="CDD" id="cd00340">
    <property type="entry name" value="GSH_Peroxidase"/>
    <property type="match status" value="1"/>
</dbReference>
<dbReference type="PROSITE" id="PS00763">
    <property type="entry name" value="GLUTATHIONE_PEROXID_2"/>
    <property type="match status" value="1"/>
</dbReference>
<dbReference type="FunFam" id="3.40.30.10:FF:000010">
    <property type="entry name" value="Glutathione peroxidase"/>
    <property type="match status" value="1"/>
</dbReference>
<protein>
    <recommendedName>
        <fullName evidence="5">Glutathione peroxidase</fullName>
    </recommendedName>
</protein>
<dbReference type="GO" id="GO:0034599">
    <property type="term" value="P:cellular response to oxidative stress"/>
    <property type="evidence" value="ECO:0007669"/>
    <property type="project" value="TreeGrafter"/>
</dbReference>
<dbReference type="SUPFAM" id="SSF52833">
    <property type="entry name" value="Thioredoxin-like"/>
    <property type="match status" value="1"/>
</dbReference>
<dbReference type="PROSITE" id="PS51355">
    <property type="entry name" value="GLUTATHIONE_PEROXID_3"/>
    <property type="match status" value="1"/>
</dbReference>
<evidence type="ECO:0000313" key="8">
    <source>
        <dbReference type="Proteomes" id="UP000198704"/>
    </source>
</evidence>
<dbReference type="InterPro" id="IPR000889">
    <property type="entry name" value="Glutathione_peroxidase"/>
</dbReference>
<dbReference type="STRING" id="582672.SAMN05216360_113105"/>
<evidence type="ECO:0000259" key="6">
    <source>
        <dbReference type="PROSITE" id="PS51352"/>
    </source>
</evidence>